<organism evidence="1 2">
    <name type="scientific">Larimichthys crocea</name>
    <name type="common">Large yellow croaker</name>
    <name type="synonym">Pseudosciaena crocea</name>
    <dbReference type="NCBI Taxonomy" id="215358"/>
    <lineage>
        <taxon>Eukaryota</taxon>
        <taxon>Metazoa</taxon>
        <taxon>Chordata</taxon>
        <taxon>Craniata</taxon>
        <taxon>Vertebrata</taxon>
        <taxon>Euteleostomi</taxon>
        <taxon>Actinopterygii</taxon>
        <taxon>Neopterygii</taxon>
        <taxon>Teleostei</taxon>
        <taxon>Neoteleostei</taxon>
        <taxon>Acanthomorphata</taxon>
        <taxon>Eupercaria</taxon>
        <taxon>Sciaenidae</taxon>
        <taxon>Larimichthys</taxon>
    </lineage>
</organism>
<reference evidence="1" key="1">
    <citation type="submission" date="2018-11" db="EMBL/GenBank/DDBJ databases">
        <title>The sequence and de novo assembly of Larimichthys crocea genome using PacBio and Hi-C technologies.</title>
        <authorList>
            <person name="Xu P."/>
            <person name="Chen B."/>
            <person name="Zhou Z."/>
            <person name="Ke Q."/>
            <person name="Wu Y."/>
            <person name="Bai H."/>
            <person name="Pu F."/>
        </authorList>
    </citation>
    <scope>NUCLEOTIDE SEQUENCE</scope>
    <source>
        <tissue evidence="1">Muscle</tissue>
    </source>
</reference>
<keyword evidence="2" id="KW-1185">Reference proteome</keyword>
<proteinExistence type="predicted"/>
<dbReference type="Proteomes" id="UP000793456">
    <property type="component" value="Chromosome XIX"/>
</dbReference>
<evidence type="ECO:0000313" key="1">
    <source>
        <dbReference type="EMBL" id="TMS06703.1"/>
    </source>
</evidence>
<comment type="caution">
    <text evidence="1">The sequence shown here is derived from an EMBL/GenBank/DDBJ whole genome shotgun (WGS) entry which is preliminary data.</text>
</comment>
<dbReference type="EMBL" id="CM011692">
    <property type="protein sequence ID" value="TMS06703.1"/>
    <property type="molecule type" value="Genomic_DNA"/>
</dbReference>
<evidence type="ECO:0000313" key="2">
    <source>
        <dbReference type="Proteomes" id="UP000793456"/>
    </source>
</evidence>
<sequence length="64" mass="6805">MNPAEAAEEAPSDPDTDAFYKTGSLRTEGIKASDVLPVLKEKVAFVSGGRDKRGGPILTFPARK</sequence>
<accession>A0ACD3QHW7</accession>
<protein>
    <submittedName>
        <fullName evidence="1">Uncharacterized protein</fullName>
    </submittedName>
</protein>
<gene>
    <name evidence="1" type="ORF">E3U43_016462</name>
</gene>
<name>A0ACD3QHW7_LARCR</name>